<dbReference type="STRING" id="1076937.SAMN04488120_10486"/>
<gene>
    <name evidence="2" type="ORF">SAMN04488120_10486</name>
</gene>
<reference evidence="2 3" key="1">
    <citation type="submission" date="2016-10" db="EMBL/GenBank/DDBJ databases">
        <authorList>
            <person name="de Groot N.N."/>
        </authorList>
    </citation>
    <scope>NUCLEOTIDE SEQUENCE [LARGE SCALE GENOMIC DNA]</scope>
    <source>
        <strain evidence="2 3">DSM 23609</strain>
    </source>
</reference>
<dbReference type="Proteomes" id="UP000199771">
    <property type="component" value="Unassembled WGS sequence"/>
</dbReference>
<evidence type="ECO:0000313" key="2">
    <source>
        <dbReference type="EMBL" id="SFF43404.1"/>
    </source>
</evidence>
<proteinExistence type="predicted"/>
<sequence>MIRIAVLALLLVTAVSARAFDPGAYLAPRSDRYAVEWGGITLGEGTIALSPDVDGCWRYSSSTDPIALVRWTYGAPREISRFCLRDGEIESRHFQYVNDKREAESFMLDFDWRRNEVKTLKGGVMTVRELPGRAYDRFVIREAVRLWVIRHAAGEAPAQAEFTMVDDDRMKTYRFAVVGREIVKTPAGSFDAIRIDRIDDPRRPFHYWLAPSRDYVPVKLEHLKKGKVELRMTLLP</sequence>
<keyword evidence="3" id="KW-1185">Reference proteome</keyword>
<dbReference type="InterPro" id="IPR021457">
    <property type="entry name" value="DUF3108"/>
</dbReference>
<evidence type="ECO:0000313" key="3">
    <source>
        <dbReference type="Proteomes" id="UP000199771"/>
    </source>
</evidence>
<accession>A0A1I2IMC3</accession>
<name>A0A1I2IMC3_9GAMM</name>
<dbReference type="AlphaFoldDB" id="A0A1I2IMC3"/>
<dbReference type="EMBL" id="FOOC01000004">
    <property type="protein sequence ID" value="SFF43404.1"/>
    <property type="molecule type" value="Genomic_DNA"/>
</dbReference>
<feature type="chain" id="PRO_5011549451" description="DUF3108 domain-containing protein" evidence="1">
    <location>
        <begin position="20"/>
        <end position="236"/>
    </location>
</feature>
<feature type="signal peptide" evidence="1">
    <location>
        <begin position="1"/>
        <end position="19"/>
    </location>
</feature>
<keyword evidence="1" id="KW-0732">Signal</keyword>
<dbReference type="OrthoDB" id="6007799at2"/>
<evidence type="ECO:0008006" key="4">
    <source>
        <dbReference type="Google" id="ProtNLM"/>
    </source>
</evidence>
<protein>
    <recommendedName>
        <fullName evidence="4">DUF3108 domain-containing protein</fullName>
    </recommendedName>
</protein>
<organism evidence="2 3">
    <name type="scientific">Fontimonas thermophila</name>
    <dbReference type="NCBI Taxonomy" id="1076937"/>
    <lineage>
        <taxon>Bacteria</taxon>
        <taxon>Pseudomonadati</taxon>
        <taxon>Pseudomonadota</taxon>
        <taxon>Gammaproteobacteria</taxon>
        <taxon>Nevskiales</taxon>
        <taxon>Nevskiaceae</taxon>
        <taxon>Fontimonas</taxon>
    </lineage>
</organism>
<dbReference type="RefSeq" id="WP_159431092.1">
    <property type="nucleotide sequence ID" value="NZ_FOOC01000004.1"/>
</dbReference>
<dbReference type="Pfam" id="PF11306">
    <property type="entry name" value="DUF3108"/>
    <property type="match status" value="1"/>
</dbReference>
<evidence type="ECO:0000256" key="1">
    <source>
        <dbReference type="SAM" id="SignalP"/>
    </source>
</evidence>